<gene>
    <name evidence="1" type="ORF">I7X39_03230</name>
</gene>
<reference evidence="1" key="1">
    <citation type="submission" date="2020-12" db="EMBL/GenBank/DDBJ databases">
        <title>The genome sequence of Inhella sp. 1Y17.</title>
        <authorList>
            <person name="Liu Y."/>
        </authorList>
    </citation>
    <scope>NUCLEOTIDE SEQUENCE</scope>
    <source>
        <strain evidence="1">1Y17</strain>
    </source>
</reference>
<dbReference type="InterPro" id="IPR036291">
    <property type="entry name" value="NAD(P)-bd_dom_sf"/>
</dbReference>
<proteinExistence type="predicted"/>
<dbReference type="RefSeq" id="WP_198109532.1">
    <property type="nucleotide sequence ID" value="NZ_JAEDAK010000002.1"/>
</dbReference>
<accession>A0A931J4B6</accession>
<dbReference type="Proteomes" id="UP000613266">
    <property type="component" value="Unassembled WGS sequence"/>
</dbReference>
<name>A0A931J4B6_9BURK</name>
<evidence type="ECO:0000313" key="1">
    <source>
        <dbReference type="EMBL" id="MBH9575910.1"/>
    </source>
</evidence>
<dbReference type="EMBL" id="JAEDAK010000002">
    <property type="protein sequence ID" value="MBH9575910.1"/>
    <property type="molecule type" value="Genomic_DNA"/>
</dbReference>
<keyword evidence="2" id="KW-1185">Reference proteome</keyword>
<protein>
    <submittedName>
        <fullName evidence="1">Uncharacterized protein</fullName>
    </submittedName>
</protein>
<sequence length="380" mass="40866">MGLPAALCRAARHLIDRVDAGSLWRRWQGRPAVDAVCLRAAHDDTERRRCFARRVGGEPTALARRYGLAGVRGQTRLLNLTTAELATRSGRRRARPLLLEALQALQQQGVRVVALPETLQRLFGREGRGLSARFPGLVFTHGLNARVCLLGQELARLLQVSGLRRPRLLVLGACQPLGQALAERLQAQGHDLLAWGAGRARLLAWAQRSSVAVQPVFERIGPVDVVLVCGPVPASQLVRLQPGPGRPLLLLDGAEPAGVAAGTLRTAAGRLWHQRVGQCQAPGLRQGLAWAWRSGCPVPAVVAEALALVQLLARQPQGLQGFQDGQGFQPSAAQQFRVARAFAELGLDLPPPCSRGRPVGIPRLAALVESAWPEVSVTQP</sequence>
<dbReference type="AlphaFoldDB" id="A0A931J4B6"/>
<dbReference type="SUPFAM" id="SSF51735">
    <property type="entry name" value="NAD(P)-binding Rossmann-fold domains"/>
    <property type="match status" value="1"/>
</dbReference>
<comment type="caution">
    <text evidence="1">The sequence shown here is derived from an EMBL/GenBank/DDBJ whole genome shotgun (WGS) entry which is preliminary data.</text>
</comment>
<evidence type="ECO:0000313" key="2">
    <source>
        <dbReference type="Proteomes" id="UP000613266"/>
    </source>
</evidence>
<organism evidence="1 2">
    <name type="scientific">Inhella proteolytica</name>
    <dbReference type="NCBI Taxonomy" id="2795029"/>
    <lineage>
        <taxon>Bacteria</taxon>
        <taxon>Pseudomonadati</taxon>
        <taxon>Pseudomonadota</taxon>
        <taxon>Betaproteobacteria</taxon>
        <taxon>Burkholderiales</taxon>
        <taxon>Sphaerotilaceae</taxon>
        <taxon>Inhella</taxon>
    </lineage>
</organism>